<gene>
    <name evidence="7" type="ORF">Metus_1314</name>
</gene>
<evidence type="ECO:0000256" key="2">
    <source>
        <dbReference type="ARBA" id="ARBA00022475"/>
    </source>
</evidence>
<dbReference type="PANTHER" id="PTHR34584">
    <property type="entry name" value="NA(+)/H(+) ANTIPORTER SUBUNIT E1"/>
    <property type="match status" value="1"/>
</dbReference>
<evidence type="ECO:0000256" key="5">
    <source>
        <dbReference type="ARBA" id="ARBA00023136"/>
    </source>
</evidence>
<keyword evidence="4 6" id="KW-1133">Transmembrane helix</keyword>
<accession>A0A3S4UGF1</accession>
<evidence type="ECO:0000256" key="1">
    <source>
        <dbReference type="ARBA" id="ARBA00004651"/>
    </source>
</evidence>
<dbReference type="GO" id="GO:0005886">
    <property type="term" value="C:plasma membrane"/>
    <property type="evidence" value="ECO:0007669"/>
    <property type="project" value="UniProtKB-SubCell"/>
</dbReference>
<sequence length="163" mass="18597">MLVKVLFTAFVSFLVYISLVGSLGTDELTIGLIIAGIVGIITRNLVVSDEKKVLDPKRWLNALRYLALYWLYYEPIAHWDVIKRVFNMDLHPSIVRVPYSLKSEYGVTAVGNSITNTPGTVVVDVDEKRGYYYVHWINAPSVEEGFCYNNISKGFEELVRRFL</sequence>
<feature type="transmembrane region" description="Helical" evidence="6">
    <location>
        <begin position="30"/>
        <end position="48"/>
    </location>
</feature>
<name>A0A3S4UGF1_METS7</name>
<protein>
    <submittedName>
        <fullName evidence="7">Na(+) H(+) antiporter subunit E</fullName>
    </submittedName>
</protein>
<evidence type="ECO:0000313" key="8">
    <source>
        <dbReference type="Proteomes" id="UP000288215"/>
    </source>
</evidence>
<evidence type="ECO:0000256" key="3">
    <source>
        <dbReference type="ARBA" id="ARBA00022692"/>
    </source>
</evidence>
<comment type="subcellular location">
    <subcellularLocation>
        <location evidence="1">Cell membrane</location>
        <topology evidence="1">Multi-pass membrane protein</topology>
    </subcellularLocation>
</comment>
<dbReference type="Proteomes" id="UP000288215">
    <property type="component" value="Unassembled WGS sequence"/>
</dbReference>
<dbReference type="Pfam" id="PF01899">
    <property type="entry name" value="MNHE"/>
    <property type="match status" value="1"/>
</dbReference>
<evidence type="ECO:0000256" key="4">
    <source>
        <dbReference type="ARBA" id="ARBA00022989"/>
    </source>
</evidence>
<reference evidence="7 8" key="1">
    <citation type="submission" date="2018-12" db="EMBL/GenBank/DDBJ databases">
        <title>The complete genome of the methanogenic archaea of the candidate phylum Verstraetearchaeota, obtained from the metagenome of underground thermal water.</title>
        <authorList>
            <person name="Kadnikov V.V."/>
            <person name="Mardanov A.V."/>
            <person name="Beletsky A.V."/>
            <person name="Karnachuk O.V."/>
            <person name="Ravin N.V."/>
        </authorList>
    </citation>
    <scope>NUCLEOTIDE SEQUENCE [LARGE SCALE GENOMIC DNA]</scope>
    <source>
        <strain evidence="7">Ch88</strain>
    </source>
</reference>
<proteinExistence type="predicted"/>
<keyword evidence="5 6" id="KW-0472">Membrane</keyword>
<organism evidence="7 8">
    <name type="scientific">Methanosuratincola subterraneus</name>
    <dbReference type="NCBI Taxonomy" id="2593994"/>
    <lineage>
        <taxon>Archaea</taxon>
        <taxon>Thermoproteota</taxon>
        <taxon>Methanosuratincolia</taxon>
        <taxon>Candidatus Methanomethylicales</taxon>
        <taxon>Candidatus Methanomethylicaceae</taxon>
        <taxon>Candidatus Methanosuratincola (ex Vanwonterghem et al. 2016)</taxon>
    </lineage>
</organism>
<evidence type="ECO:0000313" key="7">
    <source>
        <dbReference type="EMBL" id="RWX73340.1"/>
    </source>
</evidence>
<keyword evidence="3 6" id="KW-0812">Transmembrane</keyword>
<dbReference type="AlphaFoldDB" id="A0A3S4UGF1"/>
<dbReference type="PIRSF" id="PIRSF019239">
    <property type="entry name" value="MrpE"/>
    <property type="match status" value="1"/>
</dbReference>
<dbReference type="InterPro" id="IPR002758">
    <property type="entry name" value="Cation_antiport_E"/>
</dbReference>
<comment type="caution">
    <text evidence="7">The sequence shown here is derived from an EMBL/GenBank/DDBJ whole genome shotgun (WGS) entry which is preliminary data.</text>
</comment>
<keyword evidence="2" id="KW-1003">Cell membrane</keyword>
<dbReference type="PANTHER" id="PTHR34584:SF1">
    <property type="entry name" value="NA(+)_H(+) ANTIPORTER SUBUNIT E1"/>
    <property type="match status" value="1"/>
</dbReference>
<evidence type="ECO:0000256" key="6">
    <source>
        <dbReference type="SAM" id="Phobius"/>
    </source>
</evidence>
<feature type="transmembrane region" description="Helical" evidence="6">
    <location>
        <begin position="5"/>
        <end position="24"/>
    </location>
</feature>
<dbReference type="EMBL" id="RXGA01000003">
    <property type="protein sequence ID" value="RWX73340.1"/>
    <property type="molecule type" value="Genomic_DNA"/>
</dbReference>
<dbReference type="GO" id="GO:0008324">
    <property type="term" value="F:monoatomic cation transmembrane transporter activity"/>
    <property type="evidence" value="ECO:0007669"/>
    <property type="project" value="InterPro"/>
</dbReference>